<dbReference type="SUPFAM" id="SSF47413">
    <property type="entry name" value="lambda repressor-like DNA-binding domains"/>
    <property type="match status" value="1"/>
</dbReference>
<dbReference type="EMBL" id="CYZV01000040">
    <property type="protein sequence ID" value="CUO68634.1"/>
    <property type="molecule type" value="Genomic_DNA"/>
</dbReference>
<evidence type="ECO:0000313" key="3">
    <source>
        <dbReference type="Proteomes" id="UP000095558"/>
    </source>
</evidence>
<dbReference type="Proteomes" id="UP000095558">
    <property type="component" value="Unassembled WGS sequence"/>
</dbReference>
<dbReference type="RefSeq" id="WP_055277722.1">
    <property type="nucleotide sequence ID" value="NZ_CYZV01000040.1"/>
</dbReference>
<accession>A0A174H177</accession>
<dbReference type="GO" id="GO:0003677">
    <property type="term" value="F:DNA binding"/>
    <property type="evidence" value="ECO:0007669"/>
    <property type="project" value="InterPro"/>
</dbReference>
<dbReference type="OrthoDB" id="2224275at2"/>
<protein>
    <submittedName>
        <fullName evidence="2">Helix-turn-helix domain</fullName>
    </submittedName>
</protein>
<evidence type="ECO:0000259" key="1">
    <source>
        <dbReference type="PROSITE" id="PS50943"/>
    </source>
</evidence>
<name>A0A174H177_9CLOT</name>
<dbReference type="PROSITE" id="PS50943">
    <property type="entry name" value="HTH_CROC1"/>
    <property type="match status" value="1"/>
</dbReference>
<dbReference type="Pfam" id="PF13443">
    <property type="entry name" value="HTH_26"/>
    <property type="match status" value="1"/>
</dbReference>
<dbReference type="CDD" id="cd00093">
    <property type="entry name" value="HTH_XRE"/>
    <property type="match status" value="1"/>
</dbReference>
<organism evidence="2 3">
    <name type="scientific">Clostridium disporicum</name>
    <dbReference type="NCBI Taxonomy" id="84024"/>
    <lineage>
        <taxon>Bacteria</taxon>
        <taxon>Bacillati</taxon>
        <taxon>Bacillota</taxon>
        <taxon>Clostridia</taxon>
        <taxon>Eubacteriales</taxon>
        <taxon>Clostridiaceae</taxon>
        <taxon>Clostridium</taxon>
    </lineage>
</organism>
<evidence type="ECO:0000313" key="2">
    <source>
        <dbReference type="EMBL" id="CUO68634.1"/>
    </source>
</evidence>
<feature type="domain" description="HTH cro/C1-type" evidence="1">
    <location>
        <begin position="7"/>
        <end position="62"/>
    </location>
</feature>
<sequence>MINIQKLKGKIIEKGLSISELAEKIDINRATLYRKLRGNGENISIKEANLIVKELGLTVEEANSIFFENHVA</sequence>
<reference evidence="2 3" key="1">
    <citation type="submission" date="2015-09" db="EMBL/GenBank/DDBJ databases">
        <authorList>
            <consortium name="Pathogen Informatics"/>
        </authorList>
    </citation>
    <scope>NUCLEOTIDE SEQUENCE [LARGE SCALE GENOMIC DNA]</scope>
    <source>
        <strain evidence="2 3">2789STDY5834855</strain>
    </source>
</reference>
<dbReference type="InterPro" id="IPR010982">
    <property type="entry name" value="Lambda_DNA-bd_dom_sf"/>
</dbReference>
<dbReference type="SMART" id="SM00530">
    <property type="entry name" value="HTH_XRE"/>
    <property type="match status" value="1"/>
</dbReference>
<dbReference type="AlphaFoldDB" id="A0A174H177"/>
<proteinExistence type="predicted"/>
<gene>
    <name evidence="2" type="ORF">ERS852470_03060</name>
</gene>
<dbReference type="Gene3D" id="1.10.260.40">
    <property type="entry name" value="lambda repressor-like DNA-binding domains"/>
    <property type="match status" value="1"/>
</dbReference>
<dbReference type="InterPro" id="IPR001387">
    <property type="entry name" value="Cro/C1-type_HTH"/>
</dbReference>